<accession>A0A5C7B8G3</accession>
<reference evidence="1 2" key="1">
    <citation type="submission" date="2019-08" db="EMBL/GenBank/DDBJ databases">
        <title>Genome of Psychroserpens burtonensis ACAM 167.</title>
        <authorList>
            <person name="Bowman J.P."/>
        </authorList>
    </citation>
    <scope>NUCLEOTIDE SEQUENCE [LARGE SCALE GENOMIC DNA]</scope>
    <source>
        <strain evidence="1 2">ACAM 167</strain>
    </source>
</reference>
<dbReference type="PANTHER" id="PTHR40590:SF1">
    <property type="entry name" value="CYTOPLASMIC PROTEIN"/>
    <property type="match status" value="1"/>
</dbReference>
<keyword evidence="2" id="KW-1185">Reference proteome</keyword>
<dbReference type="EMBL" id="VOSB01000012">
    <property type="protein sequence ID" value="TXE17478.1"/>
    <property type="molecule type" value="Genomic_DNA"/>
</dbReference>
<dbReference type="Pfam" id="PF01963">
    <property type="entry name" value="TraB_PrgY_gumN"/>
    <property type="match status" value="1"/>
</dbReference>
<dbReference type="Proteomes" id="UP000321938">
    <property type="component" value="Unassembled WGS sequence"/>
</dbReference>
<dbReference type="STRING" id="1123037.GCA_000425305_01870"/>
<gene>
    <name evidence="1" type="ORF">ES692_09380</name>
</gene>
<dbReference type="InterPro" id="IPR047111">
    <property type="entry name" value="YbaP-like"/>
</dbReference>
<dbReference type="RefSeq" id="WP_147231643.1">
    <property type="nucleotide sequence ID" value="NZ_VOSB01000012.1"/>
</dbReference>
<organism evidence="1 2">
    <name type="scientific">Psychroserpens burtonensis</name>
    <dbReference type="NCBI Taxonomy" id="49278"/>
    <lineage>
        <taxon>Bacteria</taxon>
        <taxon>Pseudomonadati</taxon>
        <taxon>Bacteroidota</taxon>
        <taxon>Flavobacteriia</taxon>
        <taxon>Flavobacteriales</taxon>
        <taxon>Flavobacteriaceae</taxon>
        <taxon>Psychroserpens</taxon>
    </lineage>
</organism>
<comment type="caution">
    <text evidence="1">The sequence shown here is derived from an EMBL/GenBank/DDBJ whole genome shotgun (WGS) entry which is preliminary data.</text>
</comment>
<sequence length="283" mass="31988">MYFTFIITLCTAFSLHAQDLEKSLLWKISGNGLTETSYLYGTIHMTCDASLDANVKSALDETQLLVLEIDMDDPSMQASMMKGIYMKDNTTLKDLVTNDEYVLISKFIKKQMGMPLEALATMKPFFLTAMFYPKLLGCPVQSYEEALMKVAHEQGEEVLGLETVEEQLNVFDEIPYKDQAIDLLRSAKDELAYDKESFDKLMPYYNSKDIEGMITMMEEDKNLSTSKHIHKILNNRNKNWISKISDHAKKQPTFFGVGAAHLAGDSGVIKRLIKAGYTVNAVL</sequence>
<evidence type="ECO:0000313" key="1">
    <source>
        <dbReference type="EMBL" id="TXE17478.1"/>
    </source>
</evidence>
<dbReference type="OrthoDB" id="9798714at2"/>
<dbReference type="AlphaFoldDB" id="A0A5C7B8G3"/>
<dbReference type="PANTHER" id="PTHR40590">
    <property type="entry name" value="CYTOPLASMIC PROTEIN-RELATED"/>
    <property type="match status" value="1"/>
</dbReference>
<dbReference type="CDD" id="cd14789">
    <property type="entry name" value="Tiki"/>
    <property type="match status" value="1"/>
</dbReference>
<dbReference type="InterPro" id="IPR002816">
    <property type="entry name" value="TraB/PrgY/GumN_fam"/>
</dbReference>
<protein>
    <submittedName>
        <fullName evidence="1">TraB/GumN family protein</fullName>
    </submittedName>
</protein>
<evidence type="ECO:0000313" key="2">
    <source>
        <dbReference type="Proteomes" id="UP000321938"/>
    </source>
</evidence>
<name>A0A5C7B8G3_9FLAO</name>
<proteinExistence type="predicted"/>